<keyword evidence="2" id="KW-1185">Reference proteome</keyword>
<name>A0A1Z1W5F3_9ACTN</name>
<evidence type="ECO:0000313" key="1">
    <source>
        <dbReference type="EMBL" id="ARX81599.1"/>
    </source>
</evidence>
<reference evidence="1 2" key="1">
    <citation type="submission" date="2017-05" db="EMBL/GenBank/DDBJ databases">
        <title>Streptomyces alboflavus Genome sequencing and assembly.</title>
        <authorList>
            <person name="Wang Y."/>
            <person name="Du B."/>
            <person name="Ding Y."/>
            <person name="Liu H."/>
            <person name="Hou Q."/>
            <person name="Liu K."/>
            <person name="Wang C."/>
            <person name="Yao L."/>
        </authorList>
    </citation>
    <scope>NUCLEOTIDE SEQUENCE [LARGE SCALE GENOMIC DNA]</scope>
    <source>
        <strain evidence="1 2">MDJK44</strain>
    </source>
</reference>
<dbReference type="RefSeq" id="WP_087882986.1">
    <property type="nucleotide sequence ID" value="NZ_CP021748.1"/>
</dbReference>
<dbReference type="AlphaFoldDB" id="A0A1Z1W5F3"/>
<dbReference type="EMBL" id="CP021748">
    <property type="protein sequence ID" value="ARX81599.1"/>
    <property type="molecule type" value="Genomic_DNA"/>
</dbReference>
<dbReference type="KEGG" id="salf:SMD44_00997"/>
<sequence>MSDEHLLRKIDELERVVAGLMDDLTAERQRTADLRQALGLQGTLLGISRALDEGFERSLFSRLQLGRHEGDTP</sequence>
<accession>A0A1Z1W5F3</accession>
<evidence type="ECO:0000313" key="2">
    <source>
        <dbReference type="Proteomes" id="UP000195880"/>
    </source>
</evidence>
<gene>
    <name evidence="1" type="ORF">SMD44_00997</name>
</gene>
<organism evidence="1 2">
    <name type="scientific">Streptomyces alboflavus</name>
    <dbReference type="NCBI Taxonomy" id="67267"/>
    <lineage>
        <taxon>Bacteria</taxon>
        <taxon>Bacillati</taxon>
        <taxon>Actinomycetota</taxon>
        <taxon>Actinomycetes</taxon>
        <taxon>Kitasatosporales</taxon>
        <taxon>Streptomycetaceae</taxon>
        <taxon>Streptomyces</taxon>
    </lineage>
</organism>
<dbReference type="Proteomes" id="UP000195880">
    <property type="component" value="Chromosome"/>
</dbReference>
<protein>
    <submittedName>
        <fullName evidence="1">Uncharacterized protein</fullName>
    </submittedName>
</protein>
<proteinExistence type="predicted"/>